<gene>
    <name evidence="3" type="ORF">O0R46_02350</name>
</gene>
<dbReference type="PANTHER" id="PTHR42842">
    <property type="entry name" value="FAD/NAD(P)-BINDING OXIDOREDUCTASE"/>
    <property type="match status" value="1"/>
</dbReference>
<sequence length="532" mass="59503">MLRVANIKIDIDDSIDLVKKKLCKNLKINESDIKNFSIYKESVDARKKDKISLVYTVDIEVKNEKRILYYKNKDVKQIQTNEYHDIDMGEEKLVNQPIIVGAGPAGLFASLLLAQRGYNPILIERGADVDQRTQDIETFWKTGTLKDESNVQFGEGGAGTFSDGKLTTRMKDIRCRKVLKEFVNFGAPEDILYSHKPHVGTDILKNVVKNIRKEIIRLGGQVRFNCKLTNILIEDEQVKAIEVNNHEIIECQHLILAIGHSSRDTFRMLKKNSVHMEQKSFAMGVRIEHLQSLINNSQYGKFSSHDKLGPADYRLTTQVSNDRSVYSFCMCPGGMVIASASSKGQLVTNGMSEHARNQDNANSGLLVNIRTEDFESEDVLAGVYFQEKYEKIAFELGGSNYYAPCQSVGNFLDSEKENIIGKVKPSYKPGVKMVDLRECLPKFVADALSEGLINLDKKLHGFADDDAIMTGIETRSSSPVRINRDMKTLNSLNIKNLIPCGEGAGYAGGIVTAGVDGIKCAEYIISNFRSFK</sequence>
<evidence type="ECO:0000259" key="1">
    <source>
        <dbReference type="Pfam" id="PF01494"/>
    </source>
</evidence>
<dbReference type="InterPro" id="IPR049516">
    <property type="entry name" value="FAD-depend_C"/>
</dbReference>
<dbReference type="PANTHER" id="PTHR42842:SF3">
    <property type="entry name" value="FAD_NAD(P)-BINDING OXIDOREDUCTASE FAMILY PROTEIN"/>
    <property type="match status" value="1"/>
</dbReference>
<keyword evidence="4" id="KW-1185">Reference proteome</keyword>
<dbReference type="InterPro" id="IPR028348">
    <property type="entry name" value="FAD-binding_protein"/>
</dbReference>
<dbReference type="SUPFAM" id="SSF51905">
    <property type="entry name" value="FAD/NAD(P)-binding domain"/>
    <property type="match status" value="1"/>
</dbReference>
<organism evidence="3 4">
    <name type="scientific">Peptostreptococcus equinus</name>
    <dbReference type="NCBI Taxonomy" id="3003601"/>
    <lineage>
        <taxon>Bacteria</taxon>
        <taxon>Bacillati</taxon>
        <taxon>Bacillota</taxon>
        <taxon>Clostridia</taxon>
        <taxon>Peptostreptococcales</taxon>
        <taxon>Peptostreptococcaceae</taxon>
        <taxon>Peptostreptococcus</taxon>
    </lineage>
</organism>
<accession>A0ABY7JTK6</accession>
<dbReference type="InterPro" id="IPR036188">
    <property type="entry name" value="FAD/NAD-bd_sf"/>
</dbReference>
<name>A0ABY7JTK6_9FIRM</name>
<reference evidence="3" key="1">
    <citation type="submission" date="2022-12" db="EMBL/GenBank/DDBJ databases">
        <title>Peptostreptococcus.</title>
        <authorList>
            <person name="Lee S.H."/>
        </authorList>
    </citation>
    <scope>NUCLEOTIDE SEQUENCE</scope>
    <source>
        <strain evidence="3">CBA3647</strain>
    </source>
</reference>
<evidence type="ECO:0000313" key="3">
    <source>
        <dbReference type="EMBL" id="WAW15315.1"/>
    </source>
</evidence>
<dbReference type="Proteomes" id="UP001164187">
    <property type="component" value="Chromosome"/>
</dbReference>
<dbReference type="Pfam" id="PF21688">
    <property type="entry name" value="FAD-depend_C"/>
    <property type="match status" value="1"/>
</dbReference>
<proteinExistence type="predicted"/>
<dbReference type="Gene3D" id="3.50.50.60">
    <property type="entry name" value="FAD/NAD(P)-binding domain"/>
    <property type="match status" value="2"/>
</dbReference>
<dbReference type="RefSeq" id="WP_269311986.1">
    <property type="nucleotide sequence ID" value="NZ_CP114052.1"/>
</dbReference>
<dbReference type="Pfam" id="PF01494">
    <property type="entry name" value="FAD_binding_3"/>
    <property type="match status" value="1"/>
</dbReference>
<dbReference type="InterPro" id="IPR002938">
    <property type="entry name" value="FAD-bd"/>
</dbReference>
<dbReference type="PIRSF" id="PIRSF038984">
    <property type="entry name" value="FAD_binding_protein"/>
    <property type="match status" value="1"/>
</dbReference>
<dbReference type="Gene3D" id="3.30.70.2700">
    <property type="match status" value="1"/>
</dbReference>
<feature type="domain" description="FAD-dependent protein C-terminal" evidence="2">
    <location>
        <begin position="280"/>
        <end position="476"/>
    </location>
</feature>
<evidence type="ECO:0000259" key="2">
    <source>
        <dbReference type="Pfam" id="PF21688"/>
    </source>
</evidence>
<protein>
    <submittedName>
        <fullName evidence="3">FAD-dependent oxidoreductase</fullName>
    </submittedName>
</protein>
<evidence type="ECO:0000313" key="4">
    <source>
        <dbReference type="Proteomes" id="UP001164187"/>
    </source>
</evidence>
<dbReference type="EMBL" id="CP114052">
    <property type="protein sequence ID" value="WAW15315.1"/>
    <property type="molecule type" value="Genomic_DNA"/>
</dbReference>
<feature type="domain" description="FAD-binding" evidence="1">
    <location>
        <begin position="98"/>
        <end position="130"/>
    </location>
</feature>